<reference evidence="1" key="1">
    <citation type="submission" date="2023-05" db="EMBL/GenBank/DDBJ databases">
        <title>Nepenthes gracilis genome sequencing.</title>
        <authorList>
            <person name="Fukushima K."/>
        </authorList>
    </citation>
    <scope>NUCLEOTIDE SEQUENCE</scope>
    <source>
        <strain evidence="1">SING2019-196</strain>
    </source>
</reference>
<sequence length="263" mass="28961">MSQISFSHFIGWKLPDLSLATKRSLSDASVAIARQLEQVYSSISASSYPISLIAFLFPEAQFQRLRLDAICNFMLPGRGIGFQCLLCGCVYLATKRNLSSKLDHVEGGLDYIAEQKDAIGQEVGTVTQLHDDVGFFHANIESVRHVVQTLETQVHRIEENEEGMINSGYQMQRRPCNDSLGRFQGERMFALVKNGWVLGEEILKTVSKQVGCLQQTGSLPPVLFLEPPSSSSSNGLNEVQQSMKTAVSAAGLTVIFSIPPSLY</sequence>
<dbReference type="EMBL" id="BSYO01000003">
    <property type="protein sequence ID" value="GMH02267.1"/>
    <property type="molecule type" value="Genomic_DNA"/>
</dbReference>
<evidence type="ECO:0000313" key="1">
    <source>
        <dbReference type="EMBL" id="GMH02267.1"/>
    </source>
</evidence>
<protein>
    <submittedName>
        <fullName evidence="1">Uncharacterized protein</fullName>
    </submittedName>
</protein>
<name>A0AAD3S0R5_NEPGR</name>
<dbReference type="PANTHER" id="PTHR47289">
    <property type="entry name" value="TRANSCRIPTION FACTOR, PUTATIVE (DUF1664)-RELATED"/>
    <property type="match status" value="1"/>
</dbReference>
<dbReference type="Proteomes" id="UP001279734">
    <property type="component" value="Unassembled WGS sequence"/>
</dbReference>
<dbReference type="AlphaFoldDB" id="A0AAD3S0R5"/>
<comment type="caution">
    <text evidence="1">The sequence shown here is derived from an EMBL/GenBank/DDBJ whole genome shotgun (WGS) entry which is preliminary data.</text>
</comment>
<evidence type="ECO:0000313" key="2">
    <source>
        <dbReference type="Proteomes" id="UP001279734"/>
    </source>
</evidence>
<keyword evidence="2" id="KW-1185">Reference proteome</keyword>
<dbReference type="PANTHER" id="PTHR47289:SF2">
    <property type="entry name" value="TRANSCRIPTION FACTOR, PUTATIVE (DUF1664)-RELATED"/>
    <property type="match status" value="1"/>
</dbReference>
<accession>A0AAD3S0R5</accession>
<organism evidence="1 2">
    <name type="scientific">Nepenthes gracilis</name>
    <name type="common">Slender pitcher plant</name>
    <dbReference type="NCBI Taxonomy" id="150966"/>
    <lineage>
        <taxon>Eukaryota</taxon>
        <taxon>Viridiplantae</taxon>
        <taxon>Streptophyta</taxon>
        <taxon>Embryophyta</taxon>
        <taxon>Tracheophyta</taxon>
        <taxon>Spermatophyta</taxon>
        <taxon>Magnoliopsida</taxon>
        <taxon>eudicotyledons</taxon>
        <taxon>Gunneridae</taxon>
        <taxon>Pentapetalae</taxon>
        <taxon>Caryophyllales</taxon>
        <taxon>Nepenthaceae</taxon>
        <taxon>Nepenthes</taxon>
    </lineage>
</organism>
<proteinExistence type="predicted"/>
<gene>
    <name evidence="1" type="ORF">Nepgr_004106</name>
</gene>